<proteinExistence type="predicted"/>
<reference evidence="2" key="1">
    <citation type="journal article" date="2020" name="Nature">
        <title>Giant virus diversity and host interactions through global metagenomics.</title>
        <authorList>
            <person name="Schulz F."/>
            <person name="Roux S."/>
            <person name="Paez-Espino D."/>
            <person name="Jungbluth S."/>
            <person name="Walsh D.A."/>
            <person name="Denef V.J."/>
            <person name="McMahon K.D."/>
            <person name="Konstantinidis K.T."/>
            <person name="Eloe-Fadrosh E.A."/>
            <person name="Kyrpides N.C."/>
            <person name="Woyke T."/>
        </authorList>
    </citation>
    <scope>NUCLEOTIDE SEQUENCE</scope>
    <source>
        <strain evidence="2">GVMAG-S-1035375-24</strain>
    </source>
</reference>
<feature type="transmembrane region" description="Helical" evidence="1">
    <location>
        <begin position="6"/>
        <end position="25"/>
    </location>
</feature>
<accession>A0A6C0AKK9</accession>
<protein>
    <submittedName>
        <fullName evidence="2">Uncharacterized protein</fullName>
    </submittedName>
</protein>
<sequence length="103" mass="11675">MKLYQAYFFFLKAVVLLQVILLATGHKVKESSLFAVVDAVFKVSLGLFLGIYFWLFRPKGIEWEDGIIISIGGFLILTDIQFEPLMKLYNLRDTVAKSLAPSV</sequence>
<dbReference type="AlphaFoldDB" id="A0A6C0AKK9"/>
<evidence type="ECO:0000256" key="1">
    <source>
        <dbReference type="SAM" id="Phobius"/>
    </source>
</evidence>
<keyword evidence="1" id="KW-1133">Transmembrane helix</keyword>
<feature type="transmembrane region" description="Helical" evidence="1">
    <location>
        <begin position="32"/>
        <end position="54"/>
    </location>
</feature>
<evidence type="ECO:0000313" key="2">
    <source>
        <dbReference type="EMBL" id="QHS79980.1"/>
    </source>
</evidence>
<dbReference type="EMBL" id="MN740665">
    <property type="protein sequence ID" value="QHS79980.1"/>
    <property type="molecule type" value="Genomic_DNA"/>
</dbReference>
<keyword evidence="1" id="KW-0472">Membrane</keyword>
<keyword evidence="1" id="KW-0812">Transmembrane</keyword>
<organism evidence="2">
    <name type="scientific">viral metagenome</name>
    <dbReference type="NCBI Taxonomy" id="1070528"/>
    <lineage>
        <taxon>unclassified sequences</taxon>
        <taxon>metagenomes</taxon>
        <taxon>organismal metagenomes</taxon>
    </lineage>
</organism>
<name>A0A6C0AKK9_9ZZZZ</name>